<evidence type="ECO:0008006" key="6">
    <source>
        <dbReference type="Google" id="ProtNLM"/>
    </source>
</evidence>
<dbReference type="InterPro" id="IPR005202">
    <property type="entry name" value="TF_GRAS"/>
</dbReference>
<evidence type="ECO:0000256" key="2">
    <source>
        <dbReference type="ARBA" id="ARBA00023163"/>
    </source>
</evidence>
<name>A0A7N1A7X3_KALFE</name>
<evidence type="ECO:0000313" key="5">
    <source>
        <dbReference type="Proteomes" id="UP000594263"/>
    </source>
</evidence>
<dbReference type="PROSITE" id="PS50985">
    <property type="entry name" value="GRAS"/>
    <property type="match status" value="1"/>
</dbReference>
<dbReference type="AlphaFoldDB" id="A0A7N1A7X3"/>
<comment type="similarity">
    <text evidence="3">Belongs to the GRAS family.</text>
</comment>
<keyword evidence="1" id="KW-0805">Transcription regulation</keyword>
<dbReference type="Proteomes" id="UP000594263">
    <property type="component" value="Unplaced"/>
</dbReference>
<dbReference type="Gramene" id="Kaladp1071s0023.1.v1.1">
    <property type="protein sequence ID" value="Kaladp1071s0023.1.v1.1.CDS.1"/>
    <property type="gene ID" value="Kaladp1071s0023.v1.1"/>
</dbReference>
<evidence type="ECO:0000256" key="3">
    <source>
        <dbReference type="PROSITE-ProRule" id="PRU01191"/>
    </source>
</evidence>
<evidence type="ECO:0000256" key="1">
    <source>
        <dbReference type="ARBA" id="ARBA00023015"/>
    </source>
</evidence>
<reference evidence="4" key="1">
    <citation type="submission" date="2021-01" db="UniProtKB">
        <authorList>
            <consortium name="EnsemblPlants"/>
        </authorList>
    </citation>
    <scope>IDENTIFICATION</scope>
</reference>
<keyword evidence="5" id="KW-1185">Reference proteome</keyword>
<proteinExistence type="inferred from homology"/>
<dbReference type="Pfam" id="PF03514">
    <property type="entry name" value="GRAS"/>
    <property type="match status" value="1"/>
</dbReference>
<dbReference type="PANTHER" id="PTHR31636">
    <property type="entry name" value="OSJNBA0084A10.13 PROTEIN-RELATED"/>
    <property type="match status" value="1"/>
</dbReference>
<evidence type="ECO:0000313" key="4">
    <source>
        <dbReference type="EnsemblPlants" id="Kaladp1071s0023.1.v1.1.CDS.1"/>
    </source>
</evidence>
<sequence>MDFNFLESLEFPWSTEESQNWVMEDFPPSLWSTEGSQSWDMEEEEELQQYAWNQVDGVLSMDSSFSTQNSCTVEFGACDSGQVTMTNAPSELACNELSLAHLLKAHAEATEAEHTRLMEVIQTCVLDQAGPVGETTERLSFYLFKPQPQYSYLKQESQPNFDVAYKAFYQLFPYGRVPHIAANSAILEALPAHAGTFNIVDFDMGDGVQWAPLIDTLARQNKELSLMAIKWAEDDDFEDTRRRLESHARSVAAKLRVQEVAMEDLVSEVKRISKRCAQAPWFAFNCMVSLPHMIKGRSEEKVRQFLTVAKDLLGDSTNCGMITFGEGEADANKQTNLSNYSSFFERQLARHQALLESVEWTFSEQQLEAKVAIECLFLAPSITSHGWLQKWEHMNEEGNVRAAAATLGLEGLRLGQTTLTEANKLVRRGEDSSYKLRLGEDENEMVLEWRGTPLVRLSTWR</sequence>
<feature type="region of interest" description="SAW" evidence="3">
    <location>
        <begin position="383"/>
        <end position="461"/>
    </location>
</feature>
<accession>A0A7N1A7X3</accession>
<dbReference type="OMA" id="MALEWRG"/>
<organism evidence="4 5">
    <name type="scientific">Kalanchoe fedtschenkoi</name>
    <name type="common">Lavender scallops</name>
    <name type="synonym">South American air plant</name>
    <dbReference type="NCBI Taxonomy" id="63787"/>
    <lineage>
        <taxon>Eukaryota</taxon>
        <taxon>Viridiplantae</taxon>
        <taxon>Streptophyta</taxon>
        <taxon>Embryophyta</taxon>
        <taxon>Tracheophyta</taxon>
        <taxon>Spermatophyta</taxon>
        <taxon>Magnoliopsida</taxon>
        <taxon>eudicotyledons</taxon>
        <taxon>Gunneridae</taxon>
        <taxon>Pentapetalae</taxon>
        <taxon>Saxifragales</taxon>
        <taxon>Crassulaceae</taxon>
        <taxon>Kalanchoe</taxon>
    </lineage>
</organism>
<protein>
    <recommendedName>
        <fullName evidence="6">Nodulation signaling pathway 2-like protein</fullName>
    </recommendedName>
</protein>
<keyword evidence="2" id="KW-0804">Transcription</keyword>
<comment type="caution">
    <text evidence="3">Lacks conserved residue(s) required for the propagation of feature annotation.</text>
</comment>
<dbReference type="EnsemblPlants" id="Kaladp1071s0023.1.v1.1">
    <property type="protein sequence ID" value="Kaladp1071s0023.1.v1.1.CDS.1"/>
    <property type="gene ID" value="Kaladp1071s0023.v1.1"/>
</dbReference>